<evidence type="ECO:0000313" key="2">
    <source>
        <dbReference type="Proteomes" id="UP000238908"/>
    </source>
</evidence>
<reference evidence="1 2" key="1">
    <citation type="submission" date="2016-08" db="EMBL/GenBank/DDBJ databases">
        <authorList>
            <person name="Seilhamer J.J."/>
        </authorList>
    </citation>
    <scope>NUCLEOTIDE SEQUENCE [LARGE SCALE GENOMIC DNA]</scope>
    <source>
        <strain evidence="1 2">CFBP7245</strain>
    </source>
</reference>
<name>A0A2S7CAJ3_9XANT</name>
<gene>
    <name evidence="1" type="ORF">XdyCFBP7245_03695</name>
</gene>
<dbReference type="NCBIfam" id="NF033832">
    <property type="entry name" value="sce7726_fam"/>
    <property type="match status" value="1"/>
</dbReference>
<dbReference type="EMBL" id="MDEE01000002">
    <property type="protein sequence ID" value="PPU58608.1"/>
    <property type="molecule type" value="Genomic_DNA"/>
</dbReference>
<dbReference type="AlphaFoldDB" id="A0A2S7CAJ3"/>
<dbReference type="InterPro" id="IPR047729">
    <property type="entry name" value="Sce7726-like"/>
</dbReference>
<evidence type="ECO:0000313" key="1">
    <source>
        <dbReference type="EMBL" id="PPU58608.1"/>
    </source>
</evidence>
<dbReference type="Proteomes" id="UP000238908">
    <property type="component" value="Unassembled WGS sequence"/>
</dbReference>
<accession>A0A2S7CAJ3</accession>
<comment type="caution">
    <text evidence="1">The sequence shown here is derived from an EMBL/GenBank/DDBJ whole genome shotgun (WGS) entry which is preliminary data.</text>
</comment>
<protein>
    <recommendedName>
        <fullName evidence="3">Sce7726 family protein</fullName>
    </recommendedName>
</protein>
<organism evidence="1 2">
    <name type="scientific">Xanthomonas dyei</name>
    <dbReference type="NCBI Taxonomy" id="743699"/>
    <lineage>
        <taxon>Bacteria</taxon>
        <taxon>Pseudomonadati</taxon>
        <taxon>Pseudomonadota</taxon>
        <taxon>Gammaproteobacteria</taxon>
        <taxon>Lysobacterales</taxon>
        <taxon>Lysobacteraceae</taxon>
        <taxon>Xanthomonas</taxon>
    </lineage>
</organism>
<sequence>MELSAVLRSLESNGHLNEGATLSSIYEHAFKYCFKNQRVEYFYKNAVIQKLVLGRSSLAATAAFLEVRIAGAKLDVLLAKDCINAFEIKTDFDELARLPSQVSAYQHACREVSVVTSDRYASAVERSTGREIGVYVLTDRYQLHTIRAPEKFDSCLVRSDMLALLRRRELVELIDAYGRTSACIPNTRLYQEALAACQGVGLIELNSFVANRLRRRSAKKGSLVSGLPMSLAASAMAQDLTHTQIARLIRLFEMDVTGGIQNELSPVFPR</sequence>
<evidence type="ECO:0008006" key="3">
    <source>
        <dbReference type="Google" id="ProtNLM"/>
    </source>
</evidence>
<proteinExistence type="predicted"/>